<sequence length="109" mass="13190">MNCLFTRLIGRFLRVYTVFFDQILIQKLVPEVWKLNDVYNDQHFSNISVYQRVFNEIFKMIVLLKFLIFISLITIITKHLFLSLYQLVILIRILSRFLVNKFDLNQQSL</sequence>
<keyword evidence="1" id="KW-1133">Transmembrane helix</keyword>
<accession>A0A0F6CLV0</accession>
<dbReference type="KEGG" id="mgz:GCW_90874"/>
<dbReference type="HOGENOM" id="CLU_2180918_0_0_14"/>
<protein>
    <submittedName>
        <fullName evidence="2">Uncharacterized protein</fullName>
    </submittedName>
</protein>
<evidence type="ECO:0000256" key="1">
    <source>
        <dbReference type="SAM" id="Phobius"/>
    </source>
</evidence>
<dbReference type="AlphaFoldDB" id="A0A0F6CLV0"/>
<proteinExistence type="predicted"/>
<organism evidence="2 3">
    <name type="scientific">Mycoplasmoides gallisepticum S6</name>
    <dbReference type="NCBI Taxonomy" id="1006581"/>
    <lineage>
        <taxon>Bacteria</taxon>
        <taxon>Bacillati</taxon>
        <taxon>Mycoplasmatota</taxon>
        <taxon>Mycoplasmoidales</taxon>
        <taxon>Mycoplasmoidaceae</taxon>
        <taxon>Mycoplasmoides</taxon>
    </lineage>
</organism>
<feature type="transmembrane region" description="Helical" evidence="1">
    <location>
        <begin position="57"/>
        <end position="76"/>
    </location>
</feature>
<keyword evidence="1" id="KW-0812">Transmembrane</keyword>
<dbReference type="EMBL" id="CP006916">
    <property type="protein sequence ID" value="AHV85402.1"/>
    <property type="molecule type" value="Genomic_DNA"/>
</dbReference>
<reference evidence="2 3" key="1">
    <citation type="journal article" date="2011" name="PLoS ONE">
        <title>Core proteome of the minimal cell: comparative proteomics of three mollicute species.</title>
        <authorList>
            <person name="Fisunov G.Y."/>
            <person name="Alexeev D.G."/>
            <person name="Bazaleev N.A."/>
            <person name="Ladygina V.G."/>
            <person name="Galyamina M.A."/>
            <person name="Kondratov I.G."/>
            <person name="Zhukova N.A."/>
            <person name="Serebryakova M.V."/>
            <person name="Demina I.A."/>
            <person name="Govorun V.M."/>
        </authorList>
    </citation>
    <scope>NUCLEOTIDE SEQUENCE [LARGE SCALE GENOMIC DNA]</scope>
    <source>
        <strain evidence="2 3">S6</strain>
    </source>
</reference>
<evidence type="ECO:0000313" key="3">
    <source>
        <dbReference type="Proteomes" id="UP000018735"/>
    </source>
</evidence>
<evidence type="ECO:0000313" key="2">
    <source>
        <dbReference type="EMBL" id="AHV85402.1"/>
    </source>
</evidence>
<keyword evidence="1" id="KW-0472">Membrane</keyword>
<dbReference type="Proteomes" id="UP000018735">
    <property type="component" value="Chromosome"/>
</dbReference>
<name>A0A0F6CLV0_MYCGL</name>
<gene>
    <name evidence="2" type="ORF">GCW_90874</name>
</gene>